<dbReference type="AlphaFoldDB" id="A0A163GBS6"/>
<dbReference type="Gene3D" id="2.40.10.340">
    <property type="entry name" value="Rod shape-determining protein MreC, domain 1"/>
    <property type="match status" value="1"/>
</dbReference>
<evidence type="ECO:0000313" key="9">
    <source>
        <dbReference type="Proteomes" id="UP000076490"/>
    </source>
</evidence>
<comment type="function">
    <text evidence="5">Involved in formation and maintenance of cell shape.</text>
</comment>
<gene>
    <name evidence="8" type="ORF">AV656_01640</name>
</gene>
<dbReference type="InterPro" id="IPR007221">
    <property type="entry name" value="MreC"/>
</dbReference>
<evidence type="ECO:0000256" key="6">
    <source>
        <dbReference type="SAM" id="MobiDB-lite"/>
    </source>
</evidence>
<comment type="caution">
    <text evidence="8">The sequence shown here is derived from an EMBL/GenBank/DDBJ whole genome shotgun (WGS) entry which is preliminary data.</text>
</comment>
<dbReference type="EMBL" id="LQNT01000001">
    <property type="protein sequence ID" value="KZE40007.1"/>
    <property type="molecule type" value="Genomic_DNA"/>
</dbReference>
<dbReference type="InterPro" id="IPR042175">
    <property type="entry name" value="Cell/Rod_MreC_2"/>
</dbReference>
<dbReference type="GO" id="GO:0005886">
    <property type="term" value="C:plasma membrane"/>
    <property type="evidence" value="ECO:0007669"/>
    <property type="project" value="TreeGrafter"/>
</dbReference>
<evidence type="ECO:0000256" key="4">
    <source>
        <dbReference type="ARBA" id="ARBA00032089"/>
    </source>
</evidence>
<comment type="similarity">
    <text evidence="1 5">Belongs to the MreC family.</text>
</comment>
<dbReference type="RefSeq" id="WP_063178171.1">
    <property type="nucleotide sequence ID" value="NZ_LQNT01000001.1"/>
</dbReference>
<feature type="domain" description="Rod shape-determining protein MreC beta-barrel core" evidence="7">
    <location>
        <begin position="123"/>
        <end position="273"/>
    </location>
</feature>
<dbReference type="InterPro" id="IPR055342">
    <property type="entry name" value="MreC_beta-barrel_core"/>
</dbReference>
<accession>A0A163GBS6</accession>
<dbReference type="Gene3D" id="2.40.10.350">
    <property type="entry name" value="Rod shape-determining protein MreC, domain 2"/>
    <property type="match status" value="1"/>
</dbReference>
<dbReference type="NCBIfam" id="TIGR00219">
    <property type="entry name" value="mreC"/>
    <property type="match status" value="1"/>
</dbReference>
<feature type="compositionally biased region" description="Basic and acidic residues" evidence="6">
    <location>
        <begin position="291"/>
        <end position="305"/>
    </location>
</feature>
<dbReference type="Gene3D" id="1.20.5.490">
    <property type="entry name" value="Single helix bin"/>
    <property type="match status" value="1"/>
</dbReference>
<evidence type="ECO:0000313" key="8">
    <source>
        <dbReference type="EMBL" id="KZE40007.1"/>
    </source>
</evidence>
<dbReference type="InterPro" id="IPR042177">
    <property type="entry name" value="Cell/Rod_1"/>
</dbReference>
<evidence type="ECO:0000256" key="5">
    <source>
        <dbReference type="PIRNR" id="PIRNR038471"/>
    </source>
</evidence>
<name>A0A163GBS6_9BACL</name>
<dbReference type="PANTHER" id="PTHR34138:SF1">
    <property type="entry name" value="CELL SHAPE-DETERMINING PROTEIN MREC"/>
    <property type="match status" value="1"/>
</dbReference>
<evidence type="ECO:0000256" key="3">
    <source>
        <dbReference type="ARBA" id="ARBA00022960"/>
    </source>
</evidence>
<protein>
    <recommendedName>
        <fullName evidence="2 5">Cell shape-determining protein MreC</fullName>
    </recommendedName>
    <alternativeName>
        <fullName evidence="4 5">Cell shape protein MreC</fullName>
    </alternativeName>
</protein>
<dbReference type="PIRSF" id="PIRSF038471">
    <property type="entry name" value="MreC"/>
    <property type="match status" value="1"/>
</dbReference>
<evidence type="ECO:0000256" key="1">
    <source>
        <dbReference type="ARBA" id="ARBA00009369"/>
    </source>
</evidence>
<organism evidence="8 9">
    <name type="scientific">Bhargavaea cecembensis</name>
    <dbReference type="NCBI Taxonomy" id="394098"/>
    <lineage>
        <taxon>Bacteria</taxon>
        <taxon>Bacillati</taxon>
        <taxon>Bacillota</taxon>
        <taxon>Bacilli</taxon>
        <taxon>Bacillales</taxon>
        <taxon>Caryophanaceae</taxon>
        <taxon>Bhargavaea</taxon>
    </lineage>
</organism>
<reference evidence="8 9" key="1">
    <citation type="submission" date="2016-01" db="EMBL/GenBank/DDBJ databases">
        <title>Whole genome sequencing of Bhargavaea cecembensis T14.</title>
        <authorList>
            <person name="Hong K.W."/>
        </authorList>
    </citation>
    <scope>NUCLEOTIDE SEQUENCE [LARGE SCALE GENOMIC DNA]</scope>
    <source>
        <strain evidence="8 9">T14</strain>
    </source>
</reference>
<feature type="region of interest" description="Disordered" evidence="6">
    <location>
        <begin position="278"/>
        <end position="305"/>
    </location>
</feature>
<dbReference type="Proteomes" id="UP000076490">
    <property type="component" value="Unassembled WGS sequence"/>
</dbReference>
<evidence type="ECO:0000256" key="2">
    <source>
        <dbReference type="ARBA" id="ARBA00013855"/>
    </source>
</evidence>
<dbReference type="Pfam" id="PF04085">
    <property type="entry name" value="MreC"/>
    <property type="match status" value="1"/>
</dbReference>
<sequence length="305" mass="33572">MPQFFSNKRLILLLVGVIVLVALIFFSLRDRDHANVPEQIVKDVVGFGQQLFSKPAHYITDLVDDVDSLLNTYEENQRLRSRLVEYAAVQAELSDVRKENERLKDIVGKEDDLRDFEPIHASVLARNPDQWEEKVVIDRGESHGVKKNMAVMTADGLIGKVILTTPFTSTVQLLATQDPDFRVSALVTGETEAFGLIEGFDTERRELILKRIDSAFEIKEGQKVISSGLGGIFPKGLLIGEITEVTTDDFGLTKQAHIKPAADFSMLEHVIVAKRSSTAVDGSDAGNTDEAMDKTADGGKDGDGS</sequence>
<evidence type="ECO:0000259" key="7">
    <source>
        <dbReference type="Pfam" id="PF04085"/>
    </source>
</evidence>
<keyword evidence="3 5" id="KW-0133">Cell shape</keyword>
<dbReference type="GO" id="GO:0008360">
    <property type="term" value="P:regulation of cell shape"/>
    <property type="evidence" value="ECO:0007669"/>
    <property type="project" value="UniProtKB-KW"/>
</dbReference>
<dbReference type="PANTHER" id="PTHR34138">
    <property type="entry name" value="CELL SHAPE-DETERMINING PROTEIN MREC"/>
    <property type="match status" value="1"/>
</dbReference>
<dbReference type="OrthoDB" id="9792313at2"/>
<proteinExistence type="inferred from homology"/>